<name>A0AAX3LYX5_9BACL</name>
<keyword evidence="2" id="KW-0680">Restriction system</keyword>
<dbReference type="AlphaFoldDB" id="A0AAX3LYX5"/>
<dbReference type="REBASE" id="689862">
    <property type="entry name" value="S1.Pky18744ORF18170P"/>
</dbReference>
<dbReference type="EMBL" id="CP117416">
    <property type="protein sequence ID" value="WCT55091.1"/>
    <property type="molecule type" value="Genomic_DNA"/>
</dbReference>
<evidence type="ECO:0000256" key="1">
    <source>
        <dbReference type="ARBA" id="ARBA00010923"/>
    </source>
</evidence>
<dbReference type="InterPro" id="IPR052021">
    <property type="entry name" value="Type-I_RS_S_subunit"/>
</dbReference>
<dbReference type="Proteomes" id="UP001220509">
    <property type="component" value="Chromosome"/>
</dbReference>
<dbReference type="InterPro" id="IPR000055">
    <property type="entry name" value="Restrct_endonuc_typeI_TRD"/>
</dbReference>
<evidence type="ECO:0000259" key="4">
    <source>
        <dbReference type="Pfam" id="PF01420"/>
    </source>
</evidence>
<dbReference type="PANTHER" id="PTHR30408">
    <property type="entry name" value="TYPE-1 RESTRICTION ENZYME ECOKI SPECIFICITY PROTEIN"/>
    <property type="match status" value="1"/>
</dbReference>
<gene>
    <name evidence="5" type="ORF">PQ456_18165</name>
</gene>
<dbReference type="PANTHER" id="PTHR30408:SF12">
    <property type="entry name" value="TYPE I RESTRICTION ENZYME MJAVIII SPECIFICITY SUBUNIT"/>
    <property type="match status" value="1"/>
</dbReference>
<dbReference type="Pfam" id="PF01420">
    <property type="entry name" value="Methylase_S"/>
    <property type="match status" value="2"/>
</dbReference>
<proteinExistence type="inferred from homology"/>
<feature type="domain" description="Type I restriction modification DNA specificity" evidence="4">
    <location>
        <begin position="258"/>
        <end position="395"/>
    </location>
</feature>
<evidence type="ECO:0000256" key="3">
    <source>
        <dbReference type="ARBA" id="ARBA00023125"/>
    </source>
</evidence>
<organism evidence="5 6">
    <name type="scientific">Paenibacillus kyungheensis</name>
    <dbReference type="NCBI Taxonomy" id="1452732"/>
    <lineage>
        <taxon>Bacteria</taxon>
        <taxon>Bacillati</taxon>
        <taxon>Bacillota</taxon>
        <taxon>Bacilli</taxon>
        <taxon>Bacillales</taxon>
        <taxon>Paenibacillaceae</taxon>
        <taxon>Paenibacillus</taxon>
    </lineage>
</organism>
<reference evidence="5 6" key="1">
    <citation type="submission" date="2023-02" db="EMBL/GenBank/DDBJ databases">
        <title>Genome sequence of Paenibacillus kyungheensis KACC 18744.</title>
        <authorList>
            <person name="Kim S."/>
            <person name="Heo J."/>
            <person name="Kwon S.-W."/>
        </authorList>
    </citation>
    <scope>NUCLEOTIDE SEQUENCE [LARGE SCALE GENOMIC DNA]</scope>
    <source>
        <strain evidence="5 6">KACC 18744</strain>
    </source>
</reference>
<feature type="domain" description="Type I restriction modification DNA specificity" evidence="4">
    <location>
        <begin position="17"/>
        <end position="196"/>
    </location>
</feature>
<dbReference type="SUPFAM" id="SSF116734">
    <property type="entry name" value="DNA methylase specificity domain"/>
    <property type="match status" value="2"/>
</dbReference>
<dbReference type="KEGG" id="pka:PQ456_18165"/>
<dbReference type="Gene3D" id="1.10.287.1120">
    <property type="entry name" value="Bipartite methylase S protein"/>
    <property type="match status" value="1"/>
</dbReference>
<comment type="similarity">
    <text evidence="1">Belongs to the type-I restriction system S methylase family.</text>
</comment>
<keyword evidence="5" id="KW-0255">Endonuclease</keyword>
<protein>
    <submittedName>
        <fullName evidence="5">Restriction endonuclease subunit S</fullName>
        <ecNumber evidence="5">3.1.21.-</ecNumber>
    </submittedName>
</protein>
<dbReference type="Gene3D" id="3.90.220.20">
    <property type="entry name" value="DNA methylase specificity domains"/>
    <property type="match status" value="2"/>
</dbReference>
<evidence type="ECO:0000313" key="5">
    <source>
        <dbReference type="EMBL" id="WCT55091.1"/>
    </source>
</evidence>
<dbReference type="RefSeq" id="WP_273613538.1">
    <property type="nucleotide sequence ID" value="NZ_CP117416.1"/>
</dbReference>
<dbReference type="GO" id="GO:0016787">
    <property type="term" value="F:hydrolase activity"/>
    <property type="evidence" value="ECO:0007669"/>
    <property type="project" value="UniProtKB-KW"/>
</dbReference>
<evidence type="ECO:0000313" key="6">
    <source>
        <dbReference type="Proteomes" id="UP001220509"/>
    </source>
</evidence>
<evidence type="ECO:0000256" key="2">
    <source>
        <dbReference type="ARBA" id="ARBA00022747"/>
    </source>
</evidence>
<dbReference type="CDD" id="cd17521">
    <property type="entry name" value="RMtype1_S_Sau13435ORF2165P_TRD2-CR2_like"/>
    <property type="match status" value="1"/>
</dbReference>
<dbReference type="GO" id="GO:0009307">
    <property type="term" value="P:DNA restriction-modification system"/>
    <property type="evidence" value="ECO:0007669"/>
    <property type="project" value="UniProtKB-KW"/>
</dbReference>
<keyword evidence="3" id="KW-0238">DNA-binding</keyword>
<keyword evidence="6" id="KW-1185">Reference proteome</keyword>
<sequence length="408" mass="47461">MSEKSAPEIRFKGYTDAWERRKLSEMSNSFEYGLNASATFFDGVNKYIRITDIDDENRLFNQSNLTSPNADFSNIDNYLMKKDDILFARTGASVGKTYRYQDSDGKVYFAGFLIRARIKENFDSEFVFQNTLTSRYDNFIKVTSQRSGQPGVNAQEYASFESSVPIIEEQMHIGKFFKQLDDTITLHQRKLDKLKQLKQGYLKQIFEQKLRFSDFTNEWKQNKLSNLMIFSNGINAPKENYGKGRKMISVMDILAKEPFIYEKIRNSVEVEDKIEQKSKVENGDLVFVRSSEIAEEVGWAKAYLQDEYALYSGFSIRGKKKNNYDAYFIELSLNSVNRKQIESKAGGSTRFNVSQEILNNIVVTMPILDEQIKISNFFKQLSSSMFLHQEKIEKLMKLKKSYLQKMFI</sequence>
<keyword evidence="5" id="KW-0378">Hydrolase</keyword>
<keyword evidence="5" id="KW-0540">Nuclease</keyword>
<dbReference type="InterPro" id="IPR044946">
    <property type="entry name" value="Restrct_endonuc_typeI_TRD_sf"/>
</dbReference>
<dbReference type="GO" id="GO:0003677">
    <property type="term" value="F:DNA binding"/>
    <property type="evidence" value="ECO:0007669"/>
    <property type="project" value="UniProtKB-KW"/>
</dbReference>
<dbReference type="EC" id="3.1.21.-" evidence="5"/>
<dbReference type="GO" id="GO:0004519">
    <property type="term" value="F:endonuclease activity"/>
    <property type="evidence" value="ECO:0007669"/>
    <property type="project" value="UniProtKB-KW"/>
</dbReference>
<accession>A0AAX3LYX5</accession>